<evidence type="ECO:0000256" key="2">
    <source>
        <dbReference type="ARBA" id="ARBA00022664"/>
    </source>
</evidence>
<evidence type="ECO:0000313" key="21">
    <source>
        <dbReference type="EMBL" id="UHK03158.1"/>
    </source>
</evidence>
<evidence type="ECO:0000256" key="15">
    <source>
        <dbReference type="ARBA" id="ARBA00047370"/>
    </source>
</evidence>
<name>A0A8K1XCC7_9MONO</name>
<feature type="domain" description="RNA-directed RNA polymerase L methyltransferase" evidence="19">
    <location>
        <begin position="1616"/>
        <end position="1801"/>
    </location>
</feature>
<dbReference type="EC" id="2.1.1.-" evidence="17"/>
<keyword evidence="22" id="KW-1185">Reference proteome</keyword>
<evidence type="ECO:0000259" key="20">
    <source>
        <dbReference type="Pfam" id="PF14318"/>
    </source>
</evidence>
<evidence type="ECO:0000256" key="13">
    <source>
        <dbReference type="ARBA" id="ARBA00024499"/>
    </source>
</evidence>
<keyword evidence="5 17" id="KW-0548">Nucleotidyltransferase</keyword>
<evidence type="ECO:0000256" key="4">
    <source>
        <dbReference type="ARBA" id="ARBA00022691"/>
    </source>
</evidence>
<evidence type="ECO:0000256" key="5">
    <source>
        <dbReference type="ARBA" id="ARBA00022695"/>
    </source>
</evidence>
<evidence type="ECO:0000259" key="18">
    <source>
        <dbReference type="Pfam" id="PF00946"/>
    </source>
</evidence>
<gene>
    <name evidence="21" type="ORF">FCPXV1_gp4</name>
</gene>
<dbReference type="GO" id="GO:0003968">
    <property type="term" value="F:RNA-directed RNA polymerase activity"/>
    <property type="evidence" value="ECO:0007669"/>
    <property type="project" value="UniProtKB-KW"/>
</dbReference>
<dbReference type="EC" id="2.7.7.88" evidence="17"/>
<keyword evidence="9 17" id="KW-0693">Viral RNA replication</keyword>
<keyword evidence="4 17" id="KW-0949">S-adenosyl-L-methionine</keyword>
<comment type="similarity">
    <text evidence="17">Belongs to the paramyxovirus L protein family.</text>
</comment>
<keyword evidence="1 17" id="KW-0696">RNA-directed RNA polymerase</keyword>
<evidence type="ECO:0000256" key="1">
    <source>
        <dbReference type="ARBA" id="ARBA00022484"/>
    </source>
</evidence>
<comment type="catalytic activity">
    <reaction evidence="13 17">
        <text>a 5'-end (5'-triphosphoguanosine)-(2'-O-methyladenylyl)-adenylyl-cytidylyl-adenosine in mRNA + S-adenosyl-L-methionine = a 5'-end (N(7)-methyl 5'-triphosphoguanosine)-(2'-O-methyladenylyl)-adenylyl-cytidylyl-adenosine in mRNA + S-adenosyl-L-homocysteine</text>
        <dbReference type="Rhea" id="RHEA:65440"/>
        <dbReference type="Rhea" id="RHEA-COMP:16798"/>
        <dbReference type="Rhea" id="RHEA-COMP:16801"/>
        <dbReference type="ChEBI" id="CHEBI:57856"/>
        <dbReference type="ChEBI" id="CHEBI:59789"/>
        <dbReference type="ChEBI" id="CHEBI:156482"/>
        <dbReference type="ChEBI" id="CHEBI:156483"/>
    </reaction>
</comment>
<dbReference type="InterPro" id="IPR016269">
    <property type="entry name" value="RNA-dir_pol_paramyxovirus"/>
</dbReference>
<evidence type="ECO:0000256" key="11">
    <source>
        <dbReference type="ARBA" id="ARBA00023268"/>
    </source>
</evidence>
<dbReference type="Pfam" id="PF14318">
    <property type="entry name" value="Mononeg_mRNAcap"/>
    <property type="match status" value="1"/>
</dbReference>
<dbReference type="Proteomes" id="UP001257130">
    <property type="component" value="Segment"/>
</dbReference>
<keyword evidence="10 17" id="KW-0506">mRNA capping</keyword>
<comment type="catalytic activity">
    <reaction evidence="12">
        <text>a 5'-end triphospho-adenylyl-adenylyl-cytidylyl-adenosine in mRNA + GDP + H(+) = a 5'-end (5'-triphosphoguanosine)-adenylyl-adenylyl-cytidylyl-adenosine in mRNA + diphosphate</text>
        <dbReference type="Rhea" id="RHEA:65436"/>
        <dbReference type="Rhea" id="RHEA-COMP:16797"/>
        <dbReference type="Rhea" id="RHEA-COMP:16799"/>
        <dbReference type="ChEBI" id="CHEBI:15378"/>
        <dbReference type="ChEBI" id="CHEBI:33019"/>
        <dbReference type="ChEBI" id="CHEBI:58189"/>
        <dbReference type="ChEBI" id="CHEBI:156484"/>
        <dbReference type="ChEBI" id="CHEBI:156503"/>
        <dbReference type="EC" id="2.7.7.88"/>
    </reaction>
</comment>
<evidence type="ECO:0000313" key="22">
    <source>
        <dbReference type="Proteomes" id="UP001257130"/>
    </source>
</evidence>
<keyword evidence="3 17" id="KW-0808">Transferase</keyword>
<dbReference type="InterPro" id="IPR014023">
    <property type="entry name" value="Mononeg_RNA_pol_cat"/>
</dbReference>
<evidence type="ECO:0000256" key="12">
    <source>
        <dbReference type="ARBA" id="ARBA00024494"/>
    </source>
</evidence>
<evidence type="ECO:0000256" key="3">
    <source>
        <dbReference type="ARBA" id="ARBA00022679"/>
    </source>
</evidence>
<dbReference type="InterPro" id="IPR039530">
    <property type="entry name" value="L_methyltransferase_rhabdo"/>
</dbReference>
<dbReference type="GO" id="GO:0044423">
    <property type="term" value="C:virion component"/>
    <property type="evidence" value="ECO:0007669"/>
    <property type="project" value="UniProtKB-KW"/>
</dbReference>
<reference evidence="21" key="1">
    <citation type="submission" date="2021-05" db="EMBL/GenBank/DDBJ databases">
        <authorList>
            <person name="Feng G."/>
        </authorList>
    </citation>
    <scope>NUCLEOTIDE SEQUENCE</scope>
    <source>
        <strain evidence="21">DJCFY230</strain>
    </source>
</reference>
<comment type="function">
    <text evidence="17">RNA-directed RNA polymerase that catalyzes the transcription of viral mRNAs, their capping and polyadenylation. The template is composed of the viral RNA tightly encapsidated by the nucleoprotein (N). The viral polymerase binds to the genomic RNA at the 3' leader promoter, and transcribes subsequently all viral mRNAs with a decreasing efficiency. The first gene is the most transcribed, and the last the least transcribed. The viral phosphoprotein acts as a processivity factor. Capping is concomitant with initiation of mRNA transcription. Indeed, a GDP polyribonucleotidyl transferase (PRNTase) adds the cap structure when the nascent RNA chain length has reached few nucleotides. Ribose 2'-O methylation of viral mRNA cap precedes and facilitates subsequent guanine-N-7 methylation, both activities being carried by the viral polymerase. Polyadenylation of mRNAs occur by a stuttering mechanism at a slipery stop site present at the end viral genes. After finishing transcription of a mRNA, the polymerase can resume transcription of the downstream gene.</text>
</comment>
<dbReference type="PIRSF" id="PIRSF000830">
    <property type="entry name" value="RNA_pol_ParamyxoV"/>
    <property type="match status" value="1"/>
</dbReference>
<sequence length="1952" mass="226307">MQEDDIYFECLADLQAITDEETNYAKIQKEWEDDWDEALMGGEPETLQFSAQKDYSCIQGHLNSPITYEEISHLLTFENFYCGRHKKWKNFIRDKNVTLECNPWECLRVEILRTTNVQYDEHRLKRLIKVAFDNYSLQQSHMTRSVCREEIPDIPPKLHELYEHKLKSEKFKDLHFMKKISFNRLIKFGGLTFDSDLVYFMCERHSRENLCPTTILQGVLDILQSSFSLHLYWWLSDHFQKYCFPIFKRSSELYERLLNLSFSMGQEFFKVMKLWEPLVTGYAVMTEGDLGFHKLFQSCQREIDQILYPRANCVDLFLFINLLGQKGYIKFLLEISGMSKAFGHPTLNIQAGLEKVRTIAQQQVQINRDNIKDIIGMSMYMWGTFYLRKHGKYPYKDVPEQFPFINQIKRNEAVGFTELSSQPIRVWADLNFENVLNLDLDIDTIELIKDSAICTPLTDWAEDYDACAFRNLYGKKKPPKSGQTHEKRNILKYLTEDEHPVKRKVVELDEGYLNFERDGRAVLCPKERELSGPEGRPFLKQTFHQRLKQAFCEYMLAKQYLPYIPDQMMTISEIENLHRQQSAIRSLKSETTIICNIDFSKWNLRFRHEALKEFGEKLDQLFGTQRLFRDSHLWYEGVPVMSNHRMCPPDFCEDGSPLNGEYCHRGHLGGFEGMEQKKWTMWTQYSIRVVAFKMGLRVRIFGQGDNQVVEIKLASNQHHRRKEITEEFLEKLASFFKSVGHELKEEETWFSIKLFEFGKIRSFEGESVSNATKKACRLIPDVNDGVDCWASSLSTIATVTEAIARGDHLPQAAFVLNGVETLNFLIRKGILKDDDTINVLTMSLLIPNCVGGIMVSNLFSHSIRGHDDQLSYWLDLYKFMLLCPEFKTVAENVLEKIVLRPNKTRDLEILIMDVYALNITPLPSIDSTLKEHVKSFLKKNYSILNPEIRPSFGEDWEYEKTKLIDVLKDITPFFAPLAHEIFTNSRVGQILKLQNRLTHVQTINKIVEDEETDFLEIVTRNNQDFKKCFREKVLTKNPQRKRENLEILTTSECSFVTAKDLREKHWGQSIIGVTQPIPMCQTRMVPLDYLNQAFRSQSLIIQISNKLQMGERLSNLSIGPYPSYLGAKTRQKVTKPTTTAITRNMATSSVKKLMTLKSWLDIMGSQNLSLLLSTLIREHLGNKPIELEQLKEWTGTVWGGNMFHRFKCELQRNSAILNQLPTLGSHLKFCSDDMYVYSKQGKDYTIFFQLLFLYSQVYISFLCQSDSLIHPQYALAIVCPGCTQEISDFKLDLRAPPTYDEQSTLCLAQASEITFQLLNDSTVQTMRSLLSVHMGKLMSSEFNQVYFNTYQDSSESDEDFTNIICGGLSQADFRYMDLELILISIILHNRTIRSLLDSNISNYSIGVRGLITLSKFIYNENLIGLVILITGYKSEFHSEITKVSQLSSFLFKALKFWIMSSTRPLQRLLSIYYVHNVGEWKETYKLFRGKRPTDFQLEGIKDQYKLAKLNNLRGQITPIPITLDDPTLLWREKTKTENPSIFLMRTPITVLSPTISEVQFNINSVLEIKIKLDRYILISENDTIEIKDIHHIARPLGNISSSFSKFFFIFLLYRDKLSNDCMYFLAEGSGSMVAGTCHMTKNVMGYNTLLNDDIDNRTSAIDKYPPAINNDECGLRIRFPYQDILCQGQTDILDDDFVDKFTNLSKHTKIALLSIDAESKDFSSNNIIFAMKYYHIWKENSSKSSLLVIKMFFSVNIQIIESTVKEVMDEGYIVNFYKPLNSHLNNKEVYLCISNFHPRVPGLTRNELESIFSSQKNIIGISRTETYIKGLLSYSRTMIDVAESLNLAKCVTYKDALSYRMETTNSCGLSCINLFRSIKEEVDTLVRKMDERKLDPSMVLIGRLGGAKKQLKDLLLECLYIAFRRRYGDLSSFFLLYFSDEGDFFGKKDGSD</sequence>
<feature type="domain" description="Mononegavirales mRNA-capping" evidence="20">
    <location>
        <begin position="1053"/>
        <end position="1287"/>
    </location>
</feature>
<comment type="function">
    <text evidence="17">RNA-directed RNA polymerase that catalyzes the replication of viral genomic RNA. The template is composed of the viral RNA tightly encapsidated by the nucleoprotein (N). The replicase mode is dependent on intracellular N protein concentration. In this mode, the polymerase replicates the whole viral genome without recognizing transcriptional signals, and the replicated genome is not caped or polyadenylated.</text>
</comment>
<dbReference type="Pfam" id="PF00946">
    <property type="entry name" value="Mononeg_RNA_pol"/>
    <property type="match status" value="1"/>
</dbReference>
<organism evidence="21 22">
    <name type="scientific">Hangzhou cletus punctiger xinmovirus 1</name>
    <dbReference type="NCBI Taxonomy" id="2905556"/>
    <lineage>
        <taxon>Viruses</taxon>
        <taxon>Riboviria</taxon>
        <taxon>Orthornavirae</taxon>
        <taxon>Negarnaviricota</taxon>
        <taxon>Haploviricotina</taxon>
        <taxon>Monjiviricetes</taxon>
        <taxon>Mononegavirales</taxon>
        <taxon>Xinmoviridae</taxon>
        <taxon>Puclevirus</taxon>
        <taxon>Puclevirus hangzhouense</taxon>
    </lineage>
</organism>
<dbReference type="GO" id="GO:0030430">
    <property type="term" value="C:host cell cytoplasm"/>
    <property type="evidence" value="ECO:0007669"/>
    <property type="project" value="UniProtKB-SubCell"/>
</dbReference>
<accession>A0A8K1XCC7</accession>
<evidence type="ECO:0000256" key="8">
    <source>
        <dbReference type="ARBA" id="ARBA00022844"/>
    </source>
</evidence>
<keyword evidence="17" id="KW-0489">Methyltransferase</keyword>
<feature type="domain" description="RdRp catalytic" evidence="18">
    <location>
        <begin position="191"/>
        <end position="1010"/>
    </location>
</feature>
<keyword evidence="8 17" id="KW-0946">Virion</keyword>
<evidence type="ECO:0000256" key="14">
    <source>
        <dbReference type="ARBA" id="ARBA00047332"/>
    </source>
</evidence>
<keyword evidence="7 17" id="KW-0067">ATP-binding</keyword>
<evidence type="ECO:0000256" key="6">
    <source>
        <dbReference type="ARBA" id="ARBA00022741"/>
    </source>
</evidence>
<evidence type="ECO:0000256" key="7">
    <source>
        <dbReference type="ARBA" id="ARBA00022840"/>
    </source>
</evidence>
<proteinExistence type="inferred from homology"/>
<dbReference type="EMBL" id="MZ209673">
    <property type="protein sequence ID" value="UHK03158.1"/>
    <property type="molecule type" value="Viral_cRNA"/>
</dbReference>
<comment type="catalytic activity">
    <reaction evidence="14 17">
        <text>a 5'-end (5'-triphosphoguanosine)-adenylyl-adenylyl-cytidylyl-adenosine in mRNA + S-adenosyl-L-methionine = a 5'-end (5'-triphosphoguanosine)-(2'-O-methyladenylyl)-adenylyl-cytidylyl-adenosine in mRNA + S-adenosyl-L-homocysteine + H(+)</text>
        <dbReference type="Rhea" id="RHEA:65380"/>
        <dbReference type="Rhea" id="RHEA-COMP:16797"/>
        <dbReference type="Rhea" id="RHEA-COMP:16801"/>
        <dbReference type="ChEBI" id="CHEBI:15378"/>
        <dbReference type="ChEBI" id="CHEBI:57856"/>
        <dbReference type="ChEBI" id="CHEBI:59789"/>
        <dbReference type="ChEBI" id="CHEBI:156482"/>
        <dbReference type="ChEBI" id="CHEBI:156484"/>
    </reaction>
</comment>
<keyword evidence="6 17" id="KW-0547">Nucleotide-binding</keyword>
<keyword evidence="11" id="KW-0511">Multifunctional enzyme</keyword>
<evidence type="ECO:0000259" key="19">
    <source>
        <dbReference type="Pfam" id="PF14314"/>
    </source>
</evidence>
<evidence type="ECO:0000256" key="17">
    <source>
        <dbReference type="PIRNR" id="PIRNR000830"/>
    </source>
</evidence>
<evidence type="ECO:0000256" key="9">
    <source>
        <dbReference type="ARBA" id="ARBA00022953"/>
    </source>
</evidence>
<keyword evidence="17" id="KW-1035">Host cytoplasm</keyword>
<dbReference type="EC" id="2.7.7.48" evidence="17"/>
<evidence type="ECO:0000256" key="16">
    <source>
        <dbReference type="ARBA" id="ARBA00048548"/>
    </source>
</evidence>
<comment type="catalytic activity">
    <reaction evidence="16 17">
        <text>GTP + H2O = GDP + phosphate + H(+)</text>
        <dbReference type="Rhea" id="RHEA:19669"/>
        <dbReference type="ChEBI" id="CHEBI:15377"/>
        <dbReference type="ChEBI" id="CHEBI:15378"/>
        <dbReference type="ChEBI" id="CHEBI:37565"/>
        <dbReference type="ChEBI" id="CHEBI:43474"/>
        <dbReference type="ChEBI" id="CHEBI:58189"/>
    </reaction>
</comment>
<keyword evidence="2 17" id="KW-0507">mRNA processing</keyword>
<dbReference type="Pfam" id="PF14314">
    <property type="entry name" value="Methyltrans_Mon_2nd"/>
    <property type="match status" value="1"/>
</dbReference>
<dbReference type="GO" id="GO:0004482">
    <property type="term" value="F:mRNA 5'-cap (guanine-N7-)-methyltransferase activity"/>
    <property type="evidence" value="ECO:0007669"/>
    <property type="project" value="InterPro"/>
</dbReference>
<dbReference type="InterPro" id="IPR026890">
    <property type="entry name" value="Mononeg_mRNAcap"/>
</dbReference>
<dbReference type="EC" id="3.6.1.-" evidence="17"/>
<dbReference type="GO" id="GO:0005524">
    <property type="term" value="F:ATP binding"/>
    <property type="evidence" value="ECO:0007669"/>
    <property type="project" value="UniProtKB-KW"/>
</dbReference>
<evidence type="ECO:0000256" key="10">
    <source>
        <dbReference type="ARBA" id="ARBA00023042"/>
    </source>
</evidence>
<protein>
    <recommendedName>
        <fullName evidence="17">RNA-directed RNA polymerase L</fullName>
        <shortName evidence="17">Protein L</shortName>
    </recommendedName>
    <alternativeName>
        <fullName evidence="17">Large structural protein</fullName>
    </alternativeName>
    <alternativeName>
        <fullName evidence="17">Replicase</fullName>
    </alternativeName>
    <alternativeName>
        <fullName evidence="17">Transcriptase</fullName>
    </alternativeName>
    <domain>
        <recommendedName>
            <fullName evidence="17">RNA-directed RNA polymerase</fullName>
            <ecNumber evidence="17">2.7.7.48</ecNumber>
        </recommendedName>
    </domain>
    <domain>
        <recommendedName>
            <fullName evidence="17">GTP phosphohydrolase</fullName>
            <ecNumber evidence="17">3.6.1.-</ecNumber>
        </recommendedName>
    </domain>
    <domain>
        <recommendedName>
            <fullName evidence="17">GDP polyribonucleotidyltransferase</fullName>
            <ecNumber evidence="17">2.7.7.88</ecNumber>
        </recommendedName>
        <alternativeName>
            <fullName evidence="17">PRNTase</fullName>
        </alternativeName>
    </domain>
    <domain>
        <recommendedName>
            <fullName evidence="17">mRNA (nucleoside-2'-O-)-methyltransferase</fullName>
            <shortName evidence="17">N1-2'-O-MTase</shortName>
            <ecNumber evidence="17">2.1.1.-</ecNumber>
        </recommendedName>
    </domain>
    <domain>
        <recommendedName>
            <fullName evidence="17">mRNA (guanine-N(7)-)-methyltransferase</fullName>
            <shortName evidence="17">G-N7-MTase</shortName>
        </recommendedName>
    </domain>
</protein>
<comment type="catalytic activity">
    <reaction evidence="17">
        <text>RNA(n) + a ribonucleoside 5'-triphosphate = RNA(n+1) + diphosphate</text>
        <dbReference type="Rhea" id="RHEA:21248"/>
        <dbReference type="Rhea" id="RHEA-COMP:14527"/>
        <dbReference type="Rhea" id="RHEA-COMP:17342"/>
        <dbReference type="ChEBI" id="CHEBI:33019"/>
        <dbReference type="ChEBI" id="CHEBI:61557"/>
        <dbReference type="ChEBI" id="CHEBI:140395"/>
        <dbReference type="EC" id="2.7.7.48"/>
    </reaction>
</comment>
<comment type="subcellular location">
    <subcellularLocation>
        <location evidence="17">Virion</location>
    </subcellularLocation>
    <subcellularLocation>
        <location evidence="17">Host cytoplasm</location>
    </subcellularLocation>
</comment>
<comment type="catalytic activity">
    <reaction evidence="15">
        <text>a 5'-end (5'-triphosphoguanosine)-adenylyl-adenylyl-cytidylyl-adenosine in mRNA + 2 S-adenosyl-L-methionine = a 5'-end (N(7)-methyl 5'-triphosphoguanosine)-(2'-O-methyladenylyl)-adenylyl-cytidylyl-adenosine in mRNA + 2 S-adenosyl-L-homocysteine + H(+)</text>
        <dbReference type="Rhea" id="RHEA:65376"/>
        <dbReference type="Rhea" id="RHEA-COMP:16797"/>
        <dbReference type="Rhea" id="RHEA-COMP:16798"/>
        <dbReference type="ChEBI" id="CHEBI:15378"/>
        <dbReference type="ChEBI" id="CHEBI:57856"/>
        <dbReference type="ChEBI" id="CHEBI:59789"/>
        <dbReference type="ChEBI" id="CHEBI:156483"/>
        <dbReference type="ChEBI" id="CHEBI:156484"/>
        <dbReference type="EC" id="2.1.1.375"/>
    </reaction>
</comment>